<evidence type="ECO:0000256" key="1">
    <source>
        <dbReference type="ARBA" id="ARBA00004613"/>
    </source>
</evidence>
<proteinExistence type="inferred from homology"/>
<dbReference type="Proteomes" id="UP001165740">
    <property type="component" value="Chromosome 9"/>
</dbReference>
<evidence type="ECO:0000256" key="3">
    <source>
        <dbReference type="ARBA" id="ARBA00022525"/>
    </source>
</evidence>
<keyword evidence="5" id="KW-0812">Transmembrane</keyword>
<evidence type="ECO:0000256" key="5">
    <source>
        <dbReference type="SAM" id="Phobius"/>
    </source>
</evidence>
<dbReference type="InterPro" id="IPR026645">
    <property type="entry name" value="Dermatopontin"/>
</dbReference>
<evidence type="ECO:0000256" key="4">
    <source>
        <dbReference type="ARBA" id="ARBA00023157"/>
    </source>
</evidence>
<dbReference type="PANTHER" id="PTHR15040:SF3">
    <property type="entry name" value="SI:DKEY-14D8.6-RELATED"/>
    <property type="match status" value="1"/>
</dbReference>
<dbReference type="GO" id="GO:0030199">
    <property type="term" value="P:collagen fibril organization"/>
    <property type="evidence" value="ECO:0007669"/>
    <property type="project" value="TreeGrafter"/>
</dbReference>
<feature type="transmembrane region" description="Helical" evidence="5">
    <location>
        <begin position="12"/>
        <end position="30"/>
    </location>
</feature>
<dbReference type="GeneID" id="106064799"/>
<dbReference type="OMA" id="WINEYEG"/>
<keyword evidence="5" id="KW-0472">Membrane</keyword>
<accession>A0A9W3BG17</accession>
<evidence type="ECO:0000256" key="2">
    <source>
        <dbReference type="ARBA" id="ARBA00008712"/>
    </source>
</evidence>
<dbReference type="PANTHER" id="PTHR15040">
    <property type="entry name" value="DERMATOPONTIN-RELATED"/>
    <property type="match status" value="1"/>
</dbReference>
<keyword evidence="6" id="KW-1185">Reference proteome</keyword>
<name>A0A9W3BG17_BIOGL</name>
<protein>
    <submittedName>
        <fullName evidence="7">Dermatopontin-like isoform X2</fullName>
    </submittedName>
</protein>
<keyword evidence="5" id="KW-1133">Transmembrane helix</keyword>
<evidence type="ECO:0000313" key="7">
    <source>
        <dbReference type="RefSeq" id="XP_055898380.1"/>
    </source>
</evidence>
<keyword evidence="3" id="KW-0964">Secreted</keyword>
<dbReference type="RefSeq" id="XP_055898380.1">
    <property type="nucleotide sequence ID" value="XM_056042405.1"/>
</dbReference>
<dbReference type="GO" id="GO:0005615">
    <property type="term" value="C:extracellular space"/>
    <property type="evidence" value="ECO:0007669"/>
    <property type="project" value="TreeGrafter"/>
</dbReference>
<dbReference type="Pfam" id="PF14704">
    <property type="entry name" value="DERM"/>
    <property type="match status" value="1"/>
</dbReference>
<organism evidence="6 7">
    <name type="scientific">Biomphalaria glabrata</name>
    <name type="common">Bloodfluke planorb</name>
    <name type="synonym">Freshwater snail</name>
    <dbReference type="NCBI Taxonomy" id="6526"/>
    <lineage>
        <taxon>Eukaryota</taxon>
        <taxon>Metazoa</taxon>
        <taxon>Spiralia</taxon>
        <taxon>Lophotrochozoa</taxon>
        <taxon>Mollusca</taxon>
        <taxon>Gastropoda</taxon>
        <taxon>Heterobranchia</taxon>
        <taxon>Euthyneura</taxon>
        <taxon>Panpulmonata</taxon>
        <taxon>Hygrophila</taxon>
        <taxon>Lymnaeoidea</taxon>
        <taxon>Planorbidae</taxon>
        <taxon>Biomphalaria</taxon>
    </lineage>
</organism>
<dbReference type="GO" id="GO:0031012">
    <property type="term" value="C:extracellular matrix"/>
    <property type="evidence" value="ECO:0007669"/>
    <property type="project" value="TreeGrafter"/>
</dbReference>
<gene>
    <name evidence="7" type="primary">LOC106064799</name>
</gene>
<reference evidence="7" key="1">
    <citation type="submission" date="2025-08" db="UniProtKB">
        <authorList>
            <consortium name="RefSeq"/>
        </authorList>
    </citation>
    <scope>IDENTIFICATION</scope>
</reference>
<comment type="similarity">
    <text evidence="2">Belongs to the dermatopontin family.</text>
</comment>
<comment type="subcellular location">
    <subcellularLocation>
        <location evidence="1">Secreted</location>
    </subcellularLocation>
</comment>
<dbReference type="AlphaFoldDB" id="A0A9W3BG17"/>
<dbReference type="OrthoDB" id="5975249at2759"/>
<sequence length="186" mass="21604">MKEKKNLHSVVVKMLSAVVNLIVLVLLVAVSECVGSFPWINEYEGPMDFKCPVNQTFMYLSSLHENRYEDRIWEIYCRSTDLGDLCVQSGYVNEFDATIDYTCPGNKILTGISSYHDNSKEDRRFKFTCCRGTKYLLRDCRSTDFVNDWDNKLTLFVPEGQAIRSVYAINDEGRRDRRFKFVLCSL</sequence>
<keyword evidence="4" id="KW-1015">Disulfide bond</keyword>
<evidence type="ECO:0000313" key="6">
    <source>
        <dbReference type="Proteomes" id="UP001165740"/>
    </source>
</evidence>